<protein>
    <submittedName>
        <fullName evidence="2">Uncharacterized protein</fullName>
    </submittedName>
</protein>
<evidence type="ECO:0000256" key="1">
    <source>
        <dbReference type="SAM" id="MobiDB-lite"/>
    </source>
</evidence>
<name>A0A6L2JPZ4_TANCI</name>
<evidence type="ECO:0000313" key="2">
    <source>
        <dbReference type="EMBL" id="GEU39043.1"/>
    </source>
</evidence>
<proteinExistence type="predicted"/>
<feature type="region of interest" description="Disordered" evidence="1">
    <location>
        <begin position="22"/>
        <end position="48"/>
    </location>
</feature>
<comment type="caution">
    <text evidence="2">The sequence shown here is derived from an EMBL/GenBank/DDBJ whole genome shotgun (WGS) entry which is preliminary data.</text>
</comment>
<accession>A0A6L2JPZ4</accession>
<dbReference type="EMBL" id="BKCJ010001126">
    <property type="protein sequence ID" value="GEU39043.1"/>
    <property type="molecule type" value="Genomic_DNA"/>
</dbReference>
<reference evidence="2" key="1">
    <citation type="journal article" date="2019" name="Sci. Rep.">
        <title>Draft genome of Tanacetum cinerariifolium, the natural source of mosquito coil.</title>
        <authorList>
            <person name="Yamashiro T."/>
            <person name="Shiraishi A."/>
            <person name="Satake H."/>
            <person name="Nakayama K."/>
        </authorList>
    </citation>
    <scope>NUCLEOTIDE SEQUENCE</scope>
</reference>
<feature type="compositionally biased region" description="Basic and acidic residues" evidence="1">
    <location>
        <begin position="22"/>
        <end position="47"/>
    </location>
</feature>
<sequence>MVFLDLKLRLFLRRDLKMSLKKERTAEEERSSAKEEMTWSTRRKSESDWEMSELNPCEMSRERLRILIGEVEDGYQYWIW</sequence>
<gene>
    <name evidence="2" type="ORF">Tci_011021</name>
</gene>
<organism evidence="2">
    <name type="scientific">Tanacetum cinerariifolium</name>
    <name type="common">Dalmatian daisy</name>
    <name type="synonym">Chrysanthemum cinerariifolium</name>
    <dbReference type="NCBI Taxonomy" id="118510"/>
    <lineage>
        <taxon>Eukaryota</taxon>
        <taxon>Viridiplantae</taxon>
        <taxon>Streptophyta</taxon>
        <taxon>Embryophyta</taxon>
        <taxon>Tracheophyta</taxon>
        <taxon>Spermatophyta</taxon>
        <taxon>Magnoliopsida</taxon>
        <taxon>eudicotyledons</taxon>
        <taxon>Gunneridae</taxon>
        <taxon>Pentapetalae</taxon>
        <taxon>asterids</taxon>
        <taxon>campanulids</taxon>
        <taxon>Asterales</taxon>
        <taxon>Asteraceae</taxon>
        <taxon>Asteroideae</taxon>
        <taxon>Anthemideae</taxon>
        <taxon>Anthemidinae</taxon>
        <taxon>Tanacetum</taxon>
    </lineage>
</organism>
<dbReference type="AlphaFoldDB" id="A0A6L2JPZ4"/>